<organism evidence="1">
    <name type="scientific">freshwater metagenome</name>
    <dbReference type="NCBI Taxonomy" id="449393"/>
    <lineage>
        <taxon>unclassified sequences</taxon>
        <taxon>metagenomes</taxon>
        <taxon>ecological metagenomes</taxon>
    </lineage>
</organism>
<gene>
    <name evidence="1" type="ORF">UFOPK4201_00313</name>
</gene>
<name>A0A6J6AJF8_9ZZZZ</name>
<dbReference type="AlphaFoldDB" id="A0A6J6AJF8"/>
<accession>A0A6J6AJF8</accession>
<protein>
    <submittedName>
        <fullName evidence="1">Unannotated protein</fullName>
    </submittedName>
</protein>
<proteinExistence type="predicted"/>
<evidence type="ECO:0000313" key="1">
    <source>
        <dbReference type="EMBL" id="CAB4370594.1"/>
    </source>
</evidence>
<reference evidence="1" key="1">
    <citation type="submission" date="2020-05" db="EMBL/GenBank/DDBJ databases">
        <authorList>
            <person name="Chiriac C."/>
            <person name="Salcher M."/>
            <person name="Ghai R."/>
            <person name="Kavagutti S V."/>
        </authorList>
    </citation>
    <scope>NUCLEOTIDE SEQUENCE</scope>
</reference>
<sequence>MKSINVTLESMTVNGEDVPLLSADLVVVRRTETDRLDWECIAFTLLVEPFPQEPCFLEMVDVVESRTLSGHALVVRSDHNRHVFRGGGELSGLTTEDGLESET</sequence>
<dbReference type="EMBL" id="CAEUNJ010000009">
    <property type="protein sequence ID" value="CAB4370594.1"/>
    <property type="molecule type" value="Genomic_DNA"/>
</dbReference>